<gene>
    <name evidence="1" type="primary">M</name>
</gene>
<protein>
    <submittedName>
        <fullName evidence="1">Matrix protein</fullName>
    </submittedName>
</protein>
<dbReference type="Proteomes" id="UP000830880">
    <property type="component" value="Segment"/>
</dbReference>
<dbReference type="GeneID" id="80539751"/>
<proteinExistence type="predicted"/>
<dbReference type="RefSeq" id="YP_010801067.1">
    <property type="nucleotide sequence ID" value="NC_076943.1"/>
</dbReference>
<accession>A0AAE7RYB2</accession>
<sequence>MAPTPKGHILFHGIVENTNTGYTYELKVSLGSIAMSCSLSDQEIKEYVKKNINKVLITFTDDLFLYFTIPNMNTYGIMLKGYEGVREHIARALKLNLRIALGLPMYTCSSGSWILRTYSIALLDHDDTPCIN</sequence>
<evidence type="ECO:0000313" key="1">
    <source>
        <dbReference type="EMBL" id="QWT43283.1"/>
    </source>
</evidence>
<keyword evidence="2" id="KW-1185">Reference proteome</keyword>
<reference evidence="1" key="1">
    <citation type="journal article" date="2021" name="MSphere">
        <title>Diverse RNA Viruses Discovered in Three Parasitoid Wasps of the Rice Weevil Sitophilus oryzae.</title>
        <authorList>
            <person name="Wang F."/>
            <person name="Yuan B."/>
            <person name="Xiao S."/>
            <person name="Zhang J."/>
            <person name="Jia W."/>
            <person name="Fang Q."/>
            <person name="Wang F."/>
            <person name="Song Q."/>
            <person name="Ye G."/>
        </authorList>
    </citation>
    <scope>NUCLEOTIDE SEQUENCE</scope>
</reference>
<evidence type="ECO:0000313" key="2">
    <source>
        <dbReference type="Proteomes" id="UP000830880"/>
    </source>
</evidence>
<dbReference type="EMBL" id="MW864602">
    <property type="protein sequence ID" value="QWT43283.1"/>
    <property type="molecule type" value="Genomic_RNA"/>
</dbReference>
<organism evidence="1 2">
    <name type="scientific">Anisopteromalus calandrae negative-strand RNA virus 1</name>
    <dbReference type="NCBI Taxonomy" id="2848909"/>
    <lineage>
        <taxon>Viruses</taxon>
        <taxon>Riboviria</taxon>
        <taxon>Orthornavirae</taxon>
        <taxon>Negarnaviricota</taxon>
        <taxon>Haploviricotina</taxon>
        <taxon>Monjiviricetes</taxon>
        <taxon>Mononegavirales</taxon>
        <taxon>Lispiviridae</taxon>
        <taxon>Anidravirus</taxon>
        <taxon>Anidravirus hangzhouense</taxon>
    </lineage>
</organism>
<dbReference type="KEGG" id="vg:80539751"/>
<name>A0AAE7RYB2_9MONO</name>